<dbReference type="Gene3D" id="2.40.30.170">
    <property type="match status" value="1"/>
</dbReference>
<gene>
    <name evidence="13" type="ORF">JM93_03487</name>
</gene>
<keyword evidence="3 9" id="KW-0813">Transport</keyword>
<evidence type="ECO:0000256" key="6">
    <source>
        <dbReference type="ARBA" id="ARBA00022692"/>
    </source>
</evidence>
<sequence>MSMSDQKDPVKKAVYGRLGLPLELEDGVPPAFYSRLLTGLTIAAVVLLVWAAFGQIREVADTTGEIMPAGQILTVEHLEGGIVNELLVEEGQLVKAGDPLARLEKQDTTTELARIQSRLRYLELEEQRLLAQEYNNPETVGLRLQSSVEVPEVNVEGLSAQQLAALNANKQALSDEQAALAARVAQKQAEIASLEAQYAIQLTQVEIEKEKFEIQEGLLKDGYTSRRRFLEAKGEYQRAQVTLEQLGGSLAQAREMLAEAQASLSQAGAEVNRDVADERSRIAQERDELEQELKKLRDRQDRLFVKAPVEGYIKTLGQSGRGAVVNPGDMIVEIVPVSERLVADVKVNPKDIGHISVGDRADISVTSYDTNVHGTITGEVETISASSFEDEYGEYYFKAVIAFPGNTIGSGSTERPVRPGMQVNAQVVTGSKSILAYLLNPITRGMRTIFTER</sequence>
<feature type="domain" description="AprE-like long alpha-helical hairpin" evidence="11">
    <location>
        <begin position="110"/>
        <end position="299"/>
    </location>
</feature>
<dbReference type="Proteomes" id="UP000320593">
    <property type="component" value="Unassembled WGS sequence"/>
</dbReference>
<keyword evidence="14" id="KW-1185">Reference proteome</keyword>
<comment type="subcellular location">
    <subcellularLocation>
        <location evidence="1 9">Cell inner membrane</location>
        <topology evidence="1 9">Single-pass membrane protein</topology>
    </subcellularLocation>
</comment>
<feature type="transmembrane region" description="Helical" evidence="9">
    <location>
        <begin position="32"/>
        <end position="53"/>
    </location>
</feature>
<feature type="coiled-coil region" evidence="10">
    <location>
        <begin position="243"/>
        <end position="306"/>
    </location>
</feature>
<accession>A0A562SM40</accession>
<keyword evidence="4 9" id="KW-1003">Cell membrane</keyword>
<comment type="caution">
    <text evidence="13">The sequence shown here is derived from an EMBL/GenBank/DDBJ whole genome shotgun (WGS) entry which is preliminary data.</text>
</comment>
<dbReference type="NCBIfam" id="TIGR01843">
    <property type="entry name" value="type_I_hlyD"/>
    <property type="match status" value="1"/>
</dbReference>
<evidence type="ECO:0000259" key="11">
    <source>
        <dbReference type="Pfam" id="PF25994"/>
    </source>
</evidence>
<keyword evidence="8 9" id="KW-0472">Membrane</keyword>
<keyword evidence="10" id="KW-0175">Coiled coil</keyword>
<protein>
    <recommendedName>
        <fullName evidence="9">Membrane fusion protein (MFP) family protein</fullName>
    </recommendedName>
</protein>
<dbReference type="InterPro" id="IPR050739">
    <property type="entry name" value="MFP"/>
</dbReference>
<dbReference type="PANTHER" id="PTHR30386:SF26">
    <property type="entry name" value="TRANSPORT PROTEIN COMB"/>
    <property type="match status" value="1"/>
</dbReference>
<reference evidence="13 14" key="1">
    <citation type="submission" date="2019-07" db="EMBL/GenBank/DDBJ databases">
        <title>Genomic Encyclopedia of Archaeal and Bacterial Type Strains, Phase II (KMG-II): from individual species to whole genera.</title>
        <authorList>
            <person name="Goeker M."/>
        </authorList>
    </citation>
    <scope>NUCLEOTIDE SEQUENCE [LARGE SCALE GENOMIC DNA]</scope>
    <source>
        <strain evidence="13 14">ATCC BAA-252</strain>
    </source>
</reference>
<keyword evidence="5 9" id="KW-0997">Cell inner membrane</keyword>
<evidence type="ECO:0000256" key="2">
    <source>
        <dbReference type="ARBA" id="ARBA00009477"/>
    </source>
</evidence>
<dbReference type="Pfam" id="PF25994">
    <property type="entry name" value="HH_AprE"/>
    <property type="match status" value="1"/>
</dbReference>
<evidence type="ECO:0000256" key="1">
    <source>
        <dbReference type="ARBA" id="ARBA00004377"/>
    </source>
</evidence>
<evidence type="ECO:0000256" key="5">
    <source>
        <dbReference type="ARBA" id="ARBA00022519"/>
    </source>
</evidence>
<feature type="coiled-coil region" evidence="10">
    <location>
        <begin position="163"/>
        <end position="204"/>
    </location>
</feature>
<dbReference type="RefSeq" id="WP_145345869.1">
    <property type="nucleotide sequence ID" value="NZ_SMLY01000049.1"/>
</dbReference>
<evidence type="ECO:0000256" key="9">
    <source>
        <dbReference type="RuleBase" id="RU365093"/>
    </source>
</evidence>
<evidence type="ECO:0000256" key="4">
    <source>
        <dbReference type="ARBA" id="ARBA00022475"/>
    </source>
</evidence>
<evidence type="ECO:0000259" key="12">
    <source>
        <dbReference type="Pfam" id="PF26002"/>
    </source>
</evidence>
<keyword evidence="6 9" id="KW-0812">Transmembrane</keyword>
<dbReference type="Gene3D" id="2.40.50.100">
    <property type="match status" value="1"/>
</dbReference>
<dbReference type="InterPro" id="IPR010129">
    <property type="entry name" value="T1SS_HlyD"/>
</dbReference>
<name>A0A562SM40_9HYPH</name>
<dbReference type="SUPFAM" id="SSF111369">
    <property type="entry name" value="HlyD-like secretion proteins"/>
    <property type="match status" value="1"/>
</dbReference>
<dbReference type="PROSITE" id="PS00543">
    <property type="entry name" value="HLYD_FAMILY"/>
    <property type="match status" value="1"/>
</dbReference>
<dbReference type="GO" id="GO:0005886">
    <property type="term" value="C:plasma membrane"/>
    <property type="evidence" value="ECO:0007669"/>
    <property type="project" value="UniProtKB-SubCell"/>
</dbReference>
<comment type="similarity">
    <text evidence="2 9">Belongs to the membrane fusion protein (MFP) (TC 8.A.1) family.</text>
</comment>
<proteinExistence type="inferred from homology"/>
<evidence type="ECO:0000256" key="10">
    <source>
        <dbReference type="SAM" id="Coils"/>
    </source>
</evidence>
<dbReference type="Pfam" id="PF26002">
    <property type="entry name" value="Beta-barrel_AprE"/>
    <property type="match status" value="1"/>
</dbReference>
<dbReference type="InterPro" id="IPR058982">
    <property type="entry name" value="Beta-barrel_AprE"/>
</dbReference>
<dbReference type="PRINTS" id="PR01490">
    <property type="entry name" value="RTXTOXIND"/>
</dbReference>
<evidence type="ECO:0000256" key="8">
    <source>
        <dbReference type="ARBA" id="ARBA00023136"/>
    </source>
</evidence>
<feature type="domain" description="AprE-like beta-barrel" evidence="12">
    <location>
        <begin position="341"/>
        <end position="430"/>
    </location>
</feature>
<dbReference type="GO" id="GO:0009306">
    <property type="term" value="P:protein secretion"/>
    <property type="evidence" value="ECO:0007669"/>
    <property type="project" value="InterPro"/>
</dbReference>
<dbReference type="InterPro" id="IPR058781">
    <property type="entry name" value="HH_AprE-like"/>
</dbReference>
<dbReference type="InterPro" id="IPR006144">
    <property type="entry name" value="Secretion_HlyD_CS"/>
</dbReference>
<dbReference type="EMBL" id="VLLF01000009">
    <property type="protein sequence ID" value="TWI82143.1"/>
    <property type="molecule type" value="Genomic_DNA"/>
</dbReference>
<evidence type="ECO:0000256" key="3">
    <source>
        <dbReference type="ARBA" id="ARBA00022448"/>
    </source>
</evidence>
<dbReference type="PANTHER" id="PTHR30386">
    <property type="entry name" value="MEMBRANE FUSION SUBUNIT OF EMRAB-TOLC MULTIDRUG EFFLUX PUMP"/>
    <property type="match status" value="1"/>
</dbReference>
<evidence type="ECO:0000313" key="13">
    <source>
        <dbReference type="EMBL" id="TWI82143.1"/>
    </source>
</evidence>
<keyword evidence="7 9" id="KW-1133">Transmembrane helix</keyword>
<organism evidence="13 14">
    <name type="scientific">Roseibium hamelinense</name>
    <dbReference type="NCBI Taxonomy" id="150831"/>
    <lineage>
        <taxon>Bacteria</taxon>
        <taxon>Pseudomonadati</taxon>
        <taxon>Pseudomonadota</taxon>
        <taxon>Alphaproteobacteria</taxon>
        <taxon>Hyphomicrobiales</taxon>
        <taxon>Stappiaceae</taxon>
        <taxon>Roseibium</taxon>
    </lineage>
</organism>
<evidence type="ECO:0000313" key="14">
    <source>
        <dbReference type="Proteomes" id="UP000320593"/>
    </source>
</evidence>
<evidence type="ECO:0000256" key="7">
    <source>
        <dbReference type="ARBA" id="ARBA00022989"/>
    </source>
</evidence>
<dbReference type="OrthoDB" id="9810980at2"/>
<dbReference type="AlphaFoldDB" id="A0A562SM40"/>